<keyword evidence="15" id="KW-1185">Reference proteome</keyword>
<keyword evidence="4 11" id="KW-1133">Transmembrane helix</keyword>
<evidence type="ECO:0000256" key="9">
    <source>
        <dbReference type="RuleBase" id="RU003722"/>
    </source>
</evidence>
<feature type="compositionally biased region" description="Basic and acidic residues" evidence="10">
    <location>
        <begin position="845"/>
        <end position="856"/>
    </location>
</feature>
<feature type="region of interest" description="Disordered" evidence="10">
    <location>
        <begin position="688"/>
        <end position="740"/>
    </location>
</feature>
<feature type="transmembrane region" description="Helical" evidence="11">
    <location>
        <begin position="102"/>
        <end position="119"/>
    </location>
</feature>
<comment type="caution">
    <text evidence="14">The sequence shown here is derived from an EMBL/GenBank/DDBJ whole genome shotgun (WGS) entry which is preliminary data.</text>
</comment>
<evidence type="ECO:0000256" key="7">
    <source>
        <dbReference type="ARBA" id="ARBA00023136"/>
    </source>
</evidence>
<keyword evidence="3 9" id="KW-0812">Transmembrane</keyword>
<dbReference type="PANTHER" id="PTHR10110:SF98">
    <property type="entry name" value="SODIUM_HYDROGEN EXCHANGER"/>
    <property type="match status" value="1"/>
</dbReference>
<dbReference type="GO" id="GO:0005886">
    <property type="term" value="C:plasma membrane"/>
    <property type="evidence" value="ECO:0007669"/>
    <property type="project" value="TreeGrafter"/>
</dbReference>
<sequence length="882" mass="99480">MTSFWRNIKFLVAVLITVAFYFQDCHAAEGMATEEMAHASEENSSAIHPCGAEEEPFNYFPIARWQWHEVDIPVIIGIWILFASLVRIVFTFTPLEKYIPESCVLITVGLVIGLVAFLLPSTSGDDTGYLKVLKLDSTLFFLYLLPPIMLEAGYFMPVRAFTNNLATILLFAVIGTLFNAVTVGLSLYAVSEFGWLGRDKDNIAVKVSFLECFTFSSLISAVDPVAVLAVFEEIHVNQVLYILVFGESLLNDAVTVVLYRMFETFNEIELTTTIKARDVIYGFLSFFVVSIGGVFVGTIFGFLTALITRFTHHVRVIEPVFIFIMSYLAYLIAEMLSLSSILSIVACAMVMKPYVERNISHKSHTTVKYSMKMLSSLSETIIFIFLGTSVLTERDEHHWNTGFVFFTLIFTFIYRFIGVIWQCYLANRYRLIKINSKEKFIMGYGGIRGAIAFSLAAVLCVDIVPSKKIFFTTTIVVVMFTIFVQGMTIKPLVNKLHVKKEEKHKPSMNEEIFSRVNDHILAGLELILGHEGRNTLRQQWRHVDNKYVKKLLIKDYKPVSDPKILDVYQKLTQKDAQDYIQQHGTFNISPSVSNFLRTELGSGMMGQSQSCASFSQLPVNEGLPCLDMHATDTNTIPVREQKDSVFHHTDLLAKSMYKSRPHAPTSKISVQDNPKPLMYRSIEIQLKHKMKRRKHKRSKPTLQYNKKGSGAQLLAPPAITVHPAGNSDSNHNSPENHLSPEEDQGIVFFANPISEDDIDGRKLEDVPKLSIQESSVPWRLSQMDVEVSARASQDPHDELGNQVPLSPQLSVTETSGEEQETVLMQNDSPEEVGDKQEDGGDEPDGDKMKPEVKINIEEENEEDEEEQTGDGVNEEEQTTKNL</sequence>
<evidence type="ECO:0000256" key="2">
    <source>
        <dbReference type="ARBA" id="ARBA00022448"/>
    </source>
</evidence>
<proteinExistence type="inferred from homology"/>
<feature type="transmembrane region" description="Helical" evidence="11">
    <location>
        <begin position="403"/>
        <end position="424"/>
    </location>
</feature>
<gene>
    <name evidence="14" type="ORF">HOLleu_12933</name>
</gene>
<dbReference type="Gene3D" id="6.10.140.1330">
    <property type="match status" value="1"/>
</dbReference>
<dbReference type="GO" id="GO:0098719">
    <property type="term" value="P:sodium ion import across plasma membrane"/>
    <property type="evidence" value="ECO:0007669"/>
    <property type="project" value="TreeGrafter"/>
</dbReference>
<feature type="transmembrane region" description="Helical" evidence="11">
    <location>
        <begin position="168"/>
        <end position="190"/>
    </location>
</feature>
<evidence type="ECO:0000256" key="5">
    <source>
        <dbReference type="ARBA" id="ARBA00023053"/>
    </source>
</evidence>
<evidence type="ECO:0000256" key="6">
    <source>
        <dbReference type="ARBA" id="ARBA00023065"/>
    </source>
</evidence>
<dbReference type="GO" id="GO:0015386">
    <property type="term" value="F:potassium:proton antiporter activity"/>
    <property type="evidence" value="ECO:0007669"/>
    <property type="project" value="TreeGrafter"/>
</dbReference>
<dbReference type="InterPro" id="IPR006153">
    <property type="entry name" value="Cation/H_exchanger_TM"/>
</dbReference>
<evidence type="ECO:0000256" key="3">
    <source>
        <dbReference type="ARBA" id="ARBA00022692"/>
    </source>
</evidence>
<keyword evidence="12" id="KW-0732">Signal</keyword>
<dbReference type="OrthoDB" id="196264at2759"/>
<keyword evidence="2 9" id="KW-0813">Transport</keyword>
<dbReference type="GO" id="GO:0051453">
    <property type="term" value="P:regulation of intracellular pH"/>
    <property type="evidence" value="ECO:0007669"/>
    <property type="project" value="TreeGrafter"/>
</dbReference>
<feature type="domain" description="Cation/H+ exchanger transmembrane" evidence="13">
    <location>
        <begin position="80"/>
        <end position="495"/>
    </location>
</feature>
<dbReference type="InterPro" id="IPR004709">
    <property type="entry name" value="NaH_exchanger"/>
</dbReference>
<protein>
    <recommendedName>
        <fullName evidence="9">Sodium/hydrogen exchanger</fullName>
    </recommendedName>
</protein>
<dbReference type="Pfam" id="PF00999">
    <property type="entry name" value="Na_H_Exchanger"/>
    <property type="match status" value="1"/>
</dbReference>
<dbReference type="NCBIfam" id="TIGR00840">
    <property type="entry name" value="b_cpa1"/>
    <property type="match status" value="1"/>
</dbReference>
<keyword evidence="7 11" id="KW-0472">Membrane</keyword>
<dbReference type="InterPro" id="IPR018422">
    <property type="entry name" value="Cation/H_exchanger_CPA1"/>
</dbReference>
<evidence type="ECO:0000313" key="14">
    <source>
        <dbReference type="EMBL" id="KAJ8041981.1"/>
    </source>
</evidence>
<dbReference type="PRINTS" id="PR01084">
    <property type="entry name" value="NAHEXCHNGR"/>
</dbReference>
<evidence type="ECO:0000259" key="13">
    <source>
        <dbReference type="Pfam" id="PF00999"/>
    </source>
</evidence>
<feature type="compositionally biased region" description="Acidic residues" evidence="10">
    <location>
        <begin position="857"/>
        <end position="876"/>
    </location>
</feature>
<keyword evidence="8 9" id="KW-0739">Sodium transport</keyword>
<dbReference type="Proteomes" id="UP001152320">
    <property type="component" value="Chromosome 5"/>
</dbReference>
<keyword evidence="6 9" id="KW-0406">Ion transport</keyword>
<feature type="transmembrane region" description="Helical" evidence="11">
    <location>
        <begin position="445"/>
        <end position="464"/>
    </location>
</feature>
<evidence type="ECO:0000256" key="12">
    <source>
        <dbReference type="SAM" id="SignalP"/>
    </source>
</evidence>
<dbReference type="EMBL" id="JAIZAY010000005">
    <property type="protein sequence ID" value="KAJ8041981.1"/>
    <property type="molecule type" value="Genomic_DNA"/>
</dbReference>
<feature type="region of interest" description="Disordered" evidence="10">
    <location>
        <begin position="787"/>
        <end position="882"/>
    </location>
</feature>
<evidence type="ECO:0000256" key="1">
    <source>
        <dbReference type="ARBA" id="ARBA00004141"/>
    </source>
</evidence>
<feature type="transmembrane region" description="Helical" evidence="11">
    <location>
        <begin position="470"/>
        <end position="493"/>
    </location>
</feature>
<evidence type="ECO:0000256" key="8">
    <source>
        <dbReference type="ARBA" id="ARBA00023201"/>
    </source>
</evidence>
<feature type="chain" id="PRO_5040362864" description="Sodium/hydrogen exchanger" evidence="12">
    <location>
        <begin position="28"/>
        <end position="882"/>
    </location>
</feature>
<keyword evidence="9" id="KW-0050">Antiport</keyword>
<dbReference type="GO" id="GO:0015385">
    <property type="term" value="F:sodium:proton antiporter activity"/>
    <property type="evidence" value="ECO:0007669"/>
    <property type="project" value="InterPro"/>
</dbReference>
<evidence type="ECO:0000256" key="11">
    <source>
        <dbReference type="SAM" id="Phobius"/>
    </source>
</evidence>
<organism evidence="14 15">
    <name type="scientific">Holothuria leucospilota</name>
    <name type="common">Black long sea cucumber</name>
    <name type="synonym">Mertensiothuria leucospilota</name>
    <dbReference type="NCBI Taxonomy" id="206669"/>
    <lineage>
        <taxon>Eukaryota</taxon>
        <taxon>Metazoa</taxon>
        <taxon>Echinodermata</taxon>
        <taxon>Eleutherozoa</taxon>
        <taxon>Echinozoa</taxon>
        <taxon>Holothuroidea</taxon>
        <taxon>Aspidochirotacea</taxon>
        <taxon>Aspidochirotida</taxon>
        <taxon>Holothuriidae</taxon>
        <taxon>Holothuria</taxon>
    </lineage>
</organism>
<feature type="signal peptide" evidence="12">
    <location>
        <begin position="1"/>
        <end position="27"/>
    </location>
</feature>
<feature type="compositionally biased region" description="Basic residues" evidence="10">
    <location>
        <begin position="688"/>
        <end position="699"/>
    </location>
</feature>
<evidence type="ECO:0000256" key="10">
    <source>
        <dbReference type="SAM" id="MobiDB-lite"/>
    </source>
</evidence>
<feature type="transmembrane region" description="Helical" evidence="11">
    <location>
        <begin position="327"/>
        <end position="350"/>
    </location>
</feature>
<name>A0A9Q1CAY0_HOLLE</name>
<keyword evidence="5" id="KW-0915">Sodium</keyword>
<comment type="subcellular location">
    <subcellularLocation>
        <location evidence="1">Membrane</location>
        <topology evidence="1">Multi-pass membrane protein</topology>
    </subcellularLocation>
</comment>
<evidence type="ECO:0000313" key="15">
    <source>
        <dbReference type="Proteomes" id="UP001152320"/>
    </source>
</evidence>
<feature type="transmembrane region" description="Helical" evidence="11">
    <location>
        <begin position="280"/>
        <end position="307"/>
    </location>
</feature>
<feature type="transmembrane region" description="Helical" evidence="11">
    <location>
        <begin position="239"/>
        <end position="259"/>
    </location>
</feature>
<dbReference type="PANTHER" id="PTHR10110">
    <property type="entry name" value="SODIUM/HYDROGEN EXCHANGER"/>
    <property type="match status" value="1"/>
</dbReference>
<reference evidence="14" key="1">
    <citation type="submission" date="2021-10" db="EMBL/GenBank/DDBJ databases">
        <title>Tropical sea cucumber genome reveals ecological adaptation and Cuvierian tubules defense mechanism.</title>
        <authorList>
            <person name="Chen T."/>
        </authorList>
    </citation>
    <scope>NUCLEOTIDE SEQUENCE</scope>
    <source>
        <strain evidence="14">Nanhai2018</strain>
        <tissue evidence="14">Muscle</tissue>
    </source>
</reference>
<feature type="compositionally biased region" description="Polar residues" evidence="10">
    <location>
        <begin position="803"/>
        <end position="814"/>
    </location>
</feature>
<comment type="similarity">
    <text evidence="9">Belongs to the monovalent cation:proton antiporter 1 (CPA1) transporter (TC 2.A.36) family.</text>
</comment>
<feature type="compositionally biased region" description="Polar residues" evidence="10">
    <location>
        <begin position="726"/>
        <end position="736"/>
    </location>
</feature>
<evidence type="ECO:0000256" key="4">
    <source>
        <dbReference type="ARBA" id="ARBA00022989"/>
    </source>
</evidence>
<feature type="transmembrane region" description="Helical" evidence="11">
    <location>
        <begin position="371"/>
        <end position="391"/>
    </location>
</feature>
<accession>A0A9Q1CAY0</accession>
<feature type="transmembrane region" description="Helical" evidence="11">
    <location>
        <begin position="72"/>
        <end position="90"/>
    </location>
</feature>
<dbReference type="AlphaFoldDB" id="A0A9Q1CAY0"/>
<feature type="transmembrane region" description="Helical" evidence="11">
    <location>
        <begin position="139"/>
        <end position="156"/>
    </location>
</feature>